<dbReference type="InterPro" id="IPR016689">
    <property type="entry name" value="ESCRT-2_cplx_Snf8"/>
</dbReference>
<gene>
    <name evidence="2" type="primary">SNF8</name>
    <name evidence="2" type="ORF">CU098_002482</name>
</gene>
<dbReference type="InterPro" id="IPR040608">
    <property type="entry name" value="Snf8/Vps36"/>
</dbReference>
<evidence type="ECO:0000313" key="2">
    <source>
        <dbReference type="EMBL" id="RCI04963.1"/>
    </source>
</evidence>
<dbReference type="OrthoDB" id="283883at2759"/>
<proteinExistence type="inferred from homology"/>
<keyword evidence="3" id="KW-1185">Reference proteome</keyword>
<evidence type="ECO:0000256" key="1">
    <source>
        <dbReference type="ARBA" id="ARBA00009834"/>
    </source>
</evidence>
<dbReference type="InterPro" id="IPR036388">
    <property type="entry name" value="WH-like_DNA-bd_sf"/>
</dbReference>
<dbReference type="STRING" id="4846.A0A367KRY0"/>
<dbReference type="Gene3D" id="6.10.140.180">
    <property type="match status" value="1"/>
</dbReference>
<dbReference type="Gene3D" id="1.10.10.10">
    <property type="entry name" value="Winged helix-like DNA-binding domain superfamily/Winged helix DNA-binding domain"/>
    <property type="match status" value="2"/>
</dbReference>
<sequence length="219" mass="25026">LQKQMETFKTNLQEFAQKHRKDIRKDPTFRAHFQKMCANIGVDPLASNKGFWADLLGVGDFYYELGIQVIEACITSRSNDGGLTELGEIMKRVKTMRGMDDDNRSNVKQLQQITEDDMIRAIKTLKPLSGGYEVLQIGNKKLVRSIPKELDRDQSALLLLAQQSGYVTMDMIQSELGWNKERIDTATLHLLQDGIAWVDTFEGIDSYWIPSYFSSRNIL</sequence>
<dbReference type="PANTHER" id="PTHR12806">
    <property type="entry name" value="EAP30 SUBUNIT OF ELL COMPLEX"/>
    <property type="match status" value="1"/>
</dbReference>
<dbReference type="GO" id="GO:0043328">
    <property type="term" value="P:protein transport to vacuole involved in ubiquitin-dependent protein catabolic process via the multivesicular body sorting pathway"/>
    <property type="evidence" value="ECO:0007669"/>
    <property type="project" value="TreeGrafter"/>
</dbReference>
<dbReference type="GO" id="GO:0000814">
    <property type="term" value="C:ESCRT II complex"/>
    <property type="evidence" value="ECO:0007669"/>
    <property type="project" value="InterPro"/>
</dbReference>
<name>A0A367KRY0_RHIST</name>
<dbReference type="AlphaFoldDB" id="A0A367KRY0"/>
<evidence type="ECO:0000313" key="3">
    <source>
        <dbReference type="Proteomes" id="UP000253551"/>
    </source>
</evidence>
<reference evidence="2 3" key="1">
    <citation type="journal article" date="2018" name="G3 (Bethesda)">
        <title>Phylogenetic and Phylogenomic Definition of Rhizopus Species.</title>
        <authorList>
            <person name="Gryganskyi A.P."/>
            <person name="Golan J."/>
            <person name="Dolatabadi S."/>
            <person name="Mondo S."/>
            <person name="Robb S."/>
            <person name="Idnurm A."/>
            <person name="Muszewska A."/>
            <person name="Steczkiewicz K."/>
            <person name="Masonjones S."/>
            <person name="Liao H.L."/>
            <person name="Gajdeczka M.T."/>
            <person name="Anike F."/>
            <person name="Vuek A."/>
            <person name="Anishchenko I.M."/>
            <person name="Voigt K."/>
            <person name="de Hoog G.S."/>
            <person name="Smith M.E."/>
            <person name="Heitman J."/>
            <person name="Vilgalys R."/>
            <person name="Stajich J.E."/>
        </authorList>
    </citation>
    <scope>NUCLEOTIDE SEQUENCE [LARGE SCALE GENOMIC DNA]</scope>
    <source>
        <strain evidence="2 3">LSU 92-RS-03</strain>
    </source>
</reference>
<dbReference type="EMBL" id="PJQM01000523">
    <property type="protein sequence ID" value="RCI04963.1"/>
    <property type="molecule type" value="Genomic_DNA"/>
</dbReference>
<dbReference type="Proteomes" id="UP000253551">
    <property type="component" value="Unassembled WGS sequence"/>
</dbReference>
<dbReference type="SUPFAM" id="SSF46785">
    <property type="entry name" value="Winged helix' DNA-binding domain"/>
    <property type="match status" value="2"/>
</dbReference>
<dbReference type="InterPro" id="IPR036390">
    <property type="entry name" value="WH_DNA-bd_sf"/>
</dbReference>
<protein>
    <submittedName>
        <fullName evidence="2">ESCRT-II subunit protein snf8</fullName>
    </submittedName>
</protein>
<comment type="caution">
    <text evidence="2">The sequence shown here is derived from an EMBL/GenBank/DDBJ whole genome shotgun (WGS) entry which is preliminary data.</text>
</comment>
<organism evidence="2 3">
    <name type="scientific">Rhizopus stolonifer</name>
    <name type="common">Rhizopus nigricans</name>
    <dbReference type="NCBI Taxonomy" id="4846"/>
    <lineage>
        <taxon>Eukaryota</taxon>
        <taxon>Fungi</taxon>
        <taxon>Fungi incertae sedis</taxon>
        <taxon>Mucoromycota</taxon>
        <taxon>Mucoromycotina</taxon>
        <taxon>Mucoromycetes</taxon>
        <taxon>Mucorales</taxon>
        <taxon>Mucorineae</taxon>
        <taxon>Rhizopodaceae</taxon>
        <taxon>Rhizopus</taxon>
    </lineage>
</organism>
<accession>A0A367KRY0</accession>
<feature type="non-terminal residue" evidence="2">
    <location>
        <position position="1"/>
    </location>
</feature>
<dbReference type="Pfam" id="PF04157">
    <property type="entry name" value="EAP30"/>
    <property type="match status" value="1"/>
</dbReference>
<dbReference type="PANTHER" id="PTHR12806:SF0">
    <property type="entry name" value="VACUOLAR-SORTING PROTEIN SNF8"/>
    <property type="match status" value="1"/>
</dbReference>
<comment type="similarity">
    <text evidence="1">Belongs to the SNF8 family.</text>
</comment>